<dbReference type="NCBIfam" id="NF010043">
    <property type="entry name" value="PRK13517.1-3"/>
    <property type="match status" value="1"/>
</dbReference>
<dbReference type="NCBIfam" id="NF010044">
    <property type="entry name" value="PRK13517.1-4"/>
    <property type="match status" value="1"/>
</dbReference>
<dbReference type="PANTHER" id="PTHR36510">
    <property type="entry name" value="GLUTAMATE--CYSTEINE LIGASE 2-RELATED"/>
    <property type="match status" value="1"/>
</dbReference>
<reference evidence="6 8" key="1">
    <citation type="submission" date="2012-10" db="EMBL/GenBank/DDBJ databases">
        <title>Genome assembly of Amycolatopsis azurea DSM 43854.</title>
        <authorList>
            <person name="Khatri I."/>
            <person name="Kaur I."/>
            <person name="Subramanian S."/>
            <person name="Mayilraj S."/>
        </authorList>
    </citation>
    <scope>NUCLEOTIDE SEQUENCE [LARGE SCALE GENOMIC DNA]</scope>
    <source>
        <strain evidence="6 8">DSM 43854</strain>
    </source>
</reference>
<accession>M2PW04</accession>
<evidence type="ECO:0000256" key="3">
    <source>
        <dbReference type="ARBA" id="ARBA00022840"/>
    </source>
</evidence>
<evidence type="ECO:0000256" key="1">
    <source>
        <dbReference type="ARBA" id="ARBA00022598"/>
    </source>
</evidence>
<dbReference type="RefSeq" id="WP_005164567.1">
    <property type="nucleotide sequence ID" value="NZ_ANMG01000065.1"/>
</dbReference>
<dbReference type="NCBIfam" id="TIGR02050">
    <property type="entry name" value="gshA_cyan_rel"/>
    <property type="match status" value="1"/>
</dbReference>
<evidence type="ECO:0000256" key="5">
    <source>
        <dbReference type="HAMAP-Rule" id="MF_01609"/>
    </source>
</evidence>
<keyword evidence="2 5" id="KW-0547">Nucleotide-binding</keyword>
<proteinExistence type="inferred from homology"/>
<dbReference type="NCBIfam" id="NF010042">
    <property type="entry name" value="PRK13517.1-2"/>
    <property type="match status" value="1"/>
</dbReference>
<evidence type="ECO:0000313" key="8">
    <source>
        <dbReference type="Proteomes" id="UP000014137"/>
    </source>
</evidence>
<dbReference type="Pfam" id="PF04107">
    <property type="entry name" value="GCS2"/>
    <property type="match status" value="1"/>
</dbReference>
<dbReference type="Proteomes" id="UP000188551">
    <property type="component" value="Unassembled WGS sequence"/>
</dbReference>
<dbReference type="OrthoDB" id="9769628at2"/>
<evidence type="ECO:0000313" key="9">
    <source>
        <dbReference type="Proteomes" id="UP000188551"/>
    </source>
</evidence>
<evidence type="ECO:0000256" key="4">
    <source>
        <dbReference type="ARBA" id="ARBA00048819"/>
    </source>
</evidence>
<organism evidence="6 8">
    <name type="scientific">Amycolatopsis azurea DSM 43854</name>
    <dbReference type="NCBI Taxonomy" id="1238180"/>
    <lineage>
        <taxon>Bacteria</taxon>
        <taxon>Bacillati</taxon>
        <taxon>Actinomycetota</taxon>
        <taxon>Actinomycetes</taxon>
        <taxon>Pseudonocardiales</taxon>
        <taxon>Pseudonocardiaceae</taxon>
        <taxon>Amycolatopsis</taxon>
    </lineage>
</organism>
<dbReference type="Proteomes" id="UP000014137">
    <property type="component" value="Unassembled WGS sequence"/>
</dbReference>
<dbReference type="EMBL" id="MUXN01000006">
    <property type="protein sequence ID" value="OOC06787.1"/>
    <property type="molecule type" value="Genomic_DNA"/>
</dbReference>
<evidence type="ECO:0000313" key="7">
    <source>
        <dbReference type="EMBL" id="OOC06787.1"/>
    </source>
</evidence>
<dbReference type="AlphaFoldDB" id="M2PW04"/>
<comment type="catalytic activity">
    <reaction evidence="4 5">
        <text>L-cysteine + L-glutamate + ATP = gamma-L-glutamyl-L-cysteine + ADP + phosphate + H(+)</text>
        <dbReference type="Rhea" id="RHEA:13285"/>
        <dbReference type="ChEBI" id="CHEBI:15378"/>
        <dbReference type="ChEBI" id="CHEBI:29985"/>
        <dbReference type="ChEBI" id="CHEBI:30616"/>
        <dbReference type="ChEBI" id="CHEBI:35235"/>
        <dbReference type="ChEBI" id="CHEBI:43474"/>
        <dbReference type="ChEBI" id="CHEBI:58173"/>
        <dbReference type="ChEBI" id="CHEBI:456216"/>
        <dbReference type="EC" id="6.3.2.2"/>
    </reaction>
</comment>
<keyword evidence="1 5" id="KW-0436">Ligase</keyword>
<reference evidence="7 9" key="2">
    <citation type="submission" date="2017-02" db="EMBL/GenBank/DDBJ databases">
        <title>Amycolatopsis azurea DSM 43854 draft genome.</title>
        <authorList>
            <person name="Mayilraj S."/>
        </authorList>
    </citation>
    <scope>NUCLEOTIDE SEQUENCE [LARGE SCALE GENOMIC DNA]</scope>
    <source>
        <strain evidence="7 9">DSM 43854</strain>
    </source>
</reference>
<dbReference type="HAMAP" id="MF_01609">
    <property type="entry name" value="Glu_cys_ligase_2"/>
    <property type="match status" value="1"/>
</dbReference>
<dbReference type="InterPro" id="IPR011793">
    <property type="entry name" value="YbdK"/>
</dbReference>
<name>M2PW04_9PSEU</name>
<protein>
    <recommendedName>
        <fullName evidence="5">Putative glutamate--cysteine ligase 2</fullName>
        <ecNumber evidence="5">6.3.2.2</ecNumber>
    </recommendedName>
    <alternativeName>
        <fullName evidence="5">Gamma-glutamylcysteine synthetase 2</fullName>
        <shortName evidence="5">GCS 2</shortName>
        <shortName evidence="5">Gamma-GCS 2</shortName>
    </alternativeName>
</protein>
<dbReference type="SUPFAM" id="SSF55931">
    <property type="entry name" value="Glutamine synthetase/guanido kinase"/>
    <property type="match status" value="1"/>
</dbReference>
<dbReference type="InterPro" id="IPR006336">
    <property type="entry name" value="GCS2"/>
</dbReference>
<dbReference type="PATRIC" id="fig|1238180.3.peg.6399"/>
<dbReference type="GO" id="GO:0005524">
    <property type="term" value="F:ATP binding"/>
    <property type="evidence" value="ECO:0007669"/>
    <property type="project" value="UniProtKB-KW"/>
</dbReference>
<dbReference type="EC" id="6.3.2.2" evidence="5"/>
<comment type="similarity">
    <text evidence="5">Belongs to the glutamate--cysteine ligase type 2 family. YbdK subfamily.</text>
</comment>
<evidence type="ECO:0000313" key="6">
    <source>
        <dbReference type="EMBL" id="EMD23790.1"/>
    </source>
</evidence>
<dbReference type="GO" id="GO:0042398">
    <property type="term" value="P:modified amino acid biosynthetic process"/>
    <property type="evidence" value="ECO:0007669"/>
    <property type="project" value="InterPro"/>
</dbReference>
<dbReference type="InterPro" id="IPR050141">
    <property type="entry name" value="GCL_type2/YbdK_subfam"/>
</dbReference>
<gene>
    <name evidence="7" type="ORF">B0293_09920</name>
    <name evidence="6" type="ORF">C791_6647</name>
</gene>
<dbReference type="InterPro" id="IPR014746">
    <property type="entry name" value="Gln_synth/guanido_kin_cat_dom"/>
</dbReference>
<dbReference type="PANTHER" id="PTHR36510:SF1">
    <property type="entry name" value="GLUTAMATE--CYSTEINE LIGASE 2-RELATED"/>
    <property type="match status" value="1"/>
</dbReference>
<dbReference type="GO" id="GO:0004357">
    <property type="term" value="F:glutamate-cysteine ligase activity"/>
    <property type="evidence" value="ECO:0007669"/>
    <property type="project" value="UniProtKB-EC"/>
</dbReference>
<keyword evidence="9" id="KW-1185">Reference proteome</keyword>
<dbReference type="EMBL" id="ANMG01000065">
    <property type="protein sequence ID" value="EMD23790.1"/>
    <property type="molecule type" value="Genomic_DNA"/>
</dbReference>
<evidence type="ECO:0000256" key="2">
    <source>
        <dbReference type="ARBA" id="ARBA00022741"/>
    </source>
</evidence>
<comment type="function">
    <text evidence="5">ATP-dependent carboxylate-amine ligase which exhibits weak glutamate--cysteine ligase activity.</text>
</comment>
<comment type="caution">
    <text evidence="6">The sequence shown here is derived from an EMBL/GenBank/DDBJ whole genome shotgun (WGS) entry which is preliminary data.</text>
</comment>
<dbReference type="Gene3D" id="3.30.590.20">
    <property type="match status" value="1"/>
</dbReference>
<sequence>MKIDFTPSRRSTVGAEWELALVDRRTGELSSVAEKVLDAVRPDGEEEHPKIKQELLLNTIEVISGICDTIAEVKADLNTSLDVVHSVLDPLGVELFSAGSHPFSTWYQQKVTDKERYAKLIDRTQWWGRQMLIYGVHVHVGLDHRDKALPILDALLNYAPHLQALSASSPYWGAEDTGYASNRALMFQQLPTAGLPFQFRKWEELESYVDDMFTTGVIDHFSEIRWDVRPAPHFGTVEMRVCDGLPTLEEVGAISALTQCLVDDFSSRLDDGEILPTLPPWHVQENKWRAARYGIDAIVILDAAGNERLVTDDTYDLLDRLEPVARRLDCADELRSVETILQYGPSYLRQRAVAKHYNGSLRAVVASLISEMREGTIPRA</sequence>
<keyword evidence="3 5" id="KW-0067">ATP-binding</keyword>